<proteinExistence type="predicted"/>
<reference evidence="1 2" key="1">
    <citation type="submission" date="2019-11" db="EMBL/GenBank/DDBJ databases">
        <title>The genome sequence of Methylocystis heyeri.</title>
        <authorList>
            <person name="Oshkin I.Y."/>
            <person name="Miroshnikov K."/>
            <person name="Dedysh S.N."/>
        </authorList>
    </citation>
    <scope>NUCLEOTIDE SEQUENCE [LARGE SCALE GENOMIC DNA]</scope>
    <source>
        <strain evidence="1 2">H2</strain>
    </source>
</reference>
<dbReference type="AlphaFoldDB" id="A0A6B8KC23"/>
<dbReference type="OrthoDB" id="2339372at2"/>
<dbReference type="Gene3D" id="3.30.370.20">
    <property type="match status" value="1"/>
</dbReference>
<dbReference type="EMBL" id="CP046052">
    <property type="protein sequence ID" value="QGM45239.1"/>
    <property type="molecule type" value="Genomic_DNA"/>
</dbReference>
<evidence type="ECO:0000313" key="2">
    <source>
        <dbReference type="Proteomes" id="UP000309061"/>
    </source>
</evidence>
<organism evidence="1 2">
    <name type="scientific">Methylocystis heyeri</name>
    <dbReference type="NCBI Taxonomy" id="391905"/>
    <lineage>
        <taxon>Bacteria</taxon>
        <taxon>Pseudomonadati</taxon>
        <taxon>Pseudomonadota</taxon>
        <taxon>Alphaproteobacteria</taxon>
        <taxon>Hyphomicrobiales</taxon>
        <taxon>Methylocystaceae</taxon>
        <taxon>Methylocystis</taxon>
    </lineage>
</organism>
<dbReference type="Proteomes" id="UP000309061">
    <property type="component" value="Chromosome"/>
</dbReference>
<protein>
    <submittedName>
        <fullName evidence="1">Uncharacterized protein</fullName>
    </submittedName>
</protein>
<gene>
    <name evidence="1" type="ORF">H2LOC_005765</name>
</gene>
<dbReference type="RefSeq" id="WP_136495521.1">
    <property type="nucleotide sequence ID" value="NZ_CP046052.1"/>
</dbReference>
<dbReference type="Pfam" id="PF07922">
    <property type="entry name" value="Glyco_transf_52"/>
    <property type="match status" value="1"/>
</dbReference>
<keyword evidence="2" id="KW-1185">Reference proteome</keyword>
<evidence type="ECO:0000313" key="1">
    <source>
        <dbReference type="EMBL" id="QGM45239.1"/>
    </source>
</evidence>
<dbReference type="KEGG" id="mhey:H2LOC_005765"/>
<name>A0A6B8KC23_9HYPH</name>
<sequence>MTSALVLCRTPSQANLVDRVLRHERVDSFDLLYFTHQASPEDRRYFSLLAQRARQAKFIHVPPSRRDILNHIRFRVHAGAFMCDLRRDIVVLASIDCYVFNAIAKRQAGAQLVTFDDGLANIVASGAYRRAGYEGREEAYRRLFGASRLDELRNRIARHYTIFPNFENIVPRDRLRPIDPLPDGALPQVQGPVFFIGQPFHEFLTPERIARLSAFLRKRQIDFYVRHPRERQSLDIGAREFDKQGLIAEDAILQSCGDARPEIIGLTSTVLFSLPPQRATKTMLVFRDGESSREAEEAEAIGRAVGCSICVTP</sequence>
<dbReference type="InterPro" id="IPR012477">
    <property type="entry name" value="Glyco_transf_52"/>
</dbReference>
<accession>A0A6B8KC23</accession>